<feature type="region of interest" description="Disordered" evidence="1">
    <location>
        <begin position="115"/>
        <end position="138"/>
    </location>
</feature>
<dbReference type="AlphaFoldDB" id="A0A8I6YD50"/>
<reference evidence="2" key="2">
    <citation type="submission" date="2020-10" db="EMBL/GenBank/DDBJ databases">
        <authorList>
            <person name="Scholz U."/>
            <person name="Mascher M."/>
            <person name="Fiebig A."/>
        </authorList>
    </citation>
    <scope>NUCLEOTIDE SEQUENCE [LARGE SCALE GENOMIC DNA]</scope>
    <source>
        <strain evidence="2">cv. Morex</strain>
    </source>
</reference>
<evidence type="ECO:0000256" key="1">
    <source>
        <dbReference type="SAM" id="MobiDB-lite"/>
    </source>
</evidence>
<organism evidence="2 3">
    <name type="scientific">Hordeum vulgare subsp. vulgare</name>
    <name type="common">Domesticated barley</name>
    <dbReference type="NCBI Taxonomy" id="112509"/>
    <lineage>
        <taxon>Eukaryota</taxon>
        <taxon>Viridiplantae</taxon>
        <taxon>Streptophyta</taxon>
        <taxon>Embryophyta</taxon>
        <taxon>Tracheophyta</taxon>
        <taxon>Spermatophyta</taxon>
        <taxon>Magnoliopsida</taxon>
        <taxon>Liliopsida</taxon>
        <taxon>Poales</taxon>
        <taxon>Poaceae</taxon>
        <taxon>BOP clade</taxon>
        <taxon>Pooideae</taxon>
        <taxon>Triticodae</taxon>
        <taxon>Triticeae</taxon>
        <taxon>Hordeinae</taxon>
        <taxon>Hordeum</taxon>
    </lineage>
</organism>
<reference evidence="3" key="1">
    <citation type="journal article" date="2012" name="Nature">
        <title>A physical, genetic and functional sequence assembly of the barley genome.</title>
        <authorList>
            <consortium name="The International Barley Genome Sequencing Consortium"/>
            <person name="Mayer K.F."/>
            <person name="Waugh R."/>
            <person name="Brown J.W."/>
            <person name="Schulman A."/>
            <person name="Langridge P."/>
            <person name="Platzer M."/>
            <person name="Fincher G.B."/>
            <person name="Muehlbauer G.J."/>
            <person name="Sato K."/>
            <person name="Close T.J."/>
            <person name="Wise R.P."/>
            <person name="Stein N."/>
        </authorList>
    </citation>
    <scope>NUCLEOTIDE SEQUENCE [LARGE SCALE GENOMIC DNA]</scope>
    <source>
        <strain evidence="3">cv. Morex</strain>
    </source>
</reference>
<keyword evidence="3" id="KW-1185">Reference proteome</keyword>
<reference evidence="2" key="3">
    <citation type="submission" date="2022-01" db="UniProtKB">
        <authorList>
            <consortium name="EnsemblPlants"/>
        </authorList>
    </citation>
    <scope>IDENTIFICATION</scope>
    <source>
        <strain evidence="2">subsp. vulgare</strain>
    </source>
</reference>
<protein>
    <recommendedName>
        <fullName evidence="4">DUF4283 domain-containing protein</fullName>
    </recommendedName>
</protein>
<dbReference type="PANTHER" id="PTHR33170:SF40">
    <property type="entry name" value="OS04G0557100 PROTEIN"/>
    <property type="match status" value="1"/>
</dbReference>
<proteinExistence type="predicted"/>
<evidence type="ECO:0008006" key="4">
    <source>
        <dbReference type="Google" id="ProtNLM"/>
    </source>
</evidence>
<dbReference type="Gramene" id="HORVU.MOREX.r3.7HG0667800.1">
    <property type="protein sequence ID" value="HORVU.MOREX.r3.7HG0667800.1.CDS1"/>
    <property type="gene ID" value="HORVU.MOREX.r3.7HG0667800"/>
</dbReference>
<dbReference type="PANTHER" id="PTHR33170">
    <property type="entry name" value="DUF4283 DOMAIN-CONTAINING PROTEIN-RELATED"/>
    <property type="match status" value="1"/>
</dbReference>
<evidence type="ECO:0000313" key="2">
    <source>
        <dbReference type="EnsemblPlants" id="HORVU.MOREX.r3.7HG0667800.1.CDS1"/>
    </source>
</evidence>
<dbReference type="Proteomes" id="UP000011116">
    <property type="component" value="Chromosome 7H"/>
</dbReference>
<sequence length="340" mass="36561">MCRVPSTRCVLEFDAWKTEEPKGIPLPQIWVHFAGVPSKALNDYLITWSLGSLIGKTEKVDVIFTRAKGVPRMLVNVVDIQLVPDEVMWTFEGARYTLFLEIESPDLFKDSVANGEVDMTDKDDDTRAKESEEKDDLFDLSKQQPVVTKASKVVGGTPSSLPPTSQLKFGSFEPTSATAKMGVSRSSLAGNHVAQDLGKVPTPGALPEAIGLLSLVSLSAYLDTAKRQDGKPGQLEVQLLDMEMDVAQQPQWVDSGVVQQGAEVDITGLKFGSVGMDLGDDMGVDESPVVHAPDGLMVQTCAATDGDRSQEVPRSLAGVQAQEIPLRSSSPAKLGLEGHV</sequence>
<name>A0A8I6YD50_HORVV</name>
<evidence type="ECO:0000313" key="3">
    <source>
        <dbReference type="Proteomes" id="UP000011116"/>
    </source>
</evidence>
<accession>A0A8I6YD50</accession>
<dbReference type="EnsemblPlants" id="HORVU.MOREX.r3.7HG0667800.1">
    <property type="protein sequence ID" value="HORVU.MOREX.r3.7HG0667800.1.CDS1"/>
    <property type="gene ID" value="HORVU.MOREX.r3.7HG0667800"/>
</dbReference>